<feature type="compositionally biased region" description="Polar residues" evidence="1">
    <location>
        <begin position="83"/>
        <end position="101"/>
    </location>
</feature>
<comment type="caution">
    <text evidence="2">The sequence shown here is derived from an EMBL/GenBank/DDBJ whole genome shotgun (WGS) entry which is preliminary data.</text>
</comment>
<evidence type="ECO:0000313" key="2">
    <source>
        <dbReference type="EMBL" id="MBW0476619.1"/>
    </source>
</evidence>
<feature type="compositionally biased region" description="Polar residues" evidence="1">
    <location>
        <begin position="38"/>
        <end position="56"/>
    </location>
</feature>
<reference evidence="2" key="1">
    <citation type="submission" date="2021-03" db="EMBL/GenBank/DDBJ databases">
        <title>Draft genome sequence of rust myrtle Austropuccinia psidii MF-1, a brazilian biotype.</title>
        <authorList>
            <person name="Quecine M.C."/>
            <person name="Pachon D.M.R."/>
            <person name="Bonatelli M.L."/>
            <person name="Correr F.H."/>
            <person name="Franceschini L.M."/>
            <person name="Leite T.F."/>
            <person name="Margarido G.R.A."/>
            <person name="Almeida C.A."/>
            <person name="Ferrarezi J.A."/>
            <person name="Labate C.A."/>
        </authorList>
    </citation>
    <scope>NUCLEOTIDE SEQUENCE</scope>
    <source>
        <strain evidence="2">MF-1</strain>
    </source>
</reference>
<protein>
    <submittedName>
        <fullName evidence="2">Uncharacterized protein</fullName>
    </submittedName>
</protein>
<dbReference type="AlphaFoldDB" id="A0A9Q3GRQ0"/>
<gene>
    <name evidence="2" type="ORF">O181_016334</name>
</gene>
<accession>A0A9Q3GRQ0</accession>
<organism evidence="2 3">
    <name type="scientific">Austropuccinia psidii MF-1</name>
    <dbReference type="NCBI Taxonomy" id="1389203"/>
    <lineage>
        <taxon>Eukaryota</taxon>
        <taxon>Fungi</taxon>
        <taxon>Dikarya</taxon>
        <taxon>Basidiomycota</taxon>
        <taxon>Pucciniomycotina</taxon>
        <taxon>Pucciniomycetes</taxon>
        <taxon>Pucciniales</taxon>
        <taxon>Sphaerophragmiaceae</taxon>
        <taxon>Austropuccinia</taxon>
    </lineage>
</organism>
<evidence type="ECO:0000256" key="1">
    <source>
        <dbReference type="SAM" id="MobiDB-lite"/>
    </source>
</evidence>
<dbReference type="Proteomes" id="UP000765509">
    <property type="component" value="Unassembled WGS sequence"/>
</dbReference>
<feature type="region of interest" description="Disordered" evidence="1">
    <location>
        <begin position="38"/>
        <end position="101"/>
    </location>
</feature>
<keyword evidence="3" id="KW-1185">Reference proteome</keyword>
<dbReference type="EMBL" id="AVOT02004529">
    <property type="protein sequence ID" value="MBW0476619.1"/>
    <property type="molecule type" value="Genomic_DNA"/>
</dbReference>
<name>A0A9Q3GRQ0_9BASI</name>
<evidence type="ECO:0000313" key="3">
    <source>
        <dbReference type="Proteomes" id="UP000765509"/>
    </source>
</evidence>
<proteinExistence type="predicted"/>
<sequence length="101" mass="11133">MDSLSGRPLCRCWCGLPADDFGQSQRLWLAQTGCKPSQPSNCSVAQSPTNPNTLGKTNKLGWLSPNLQRSWSRHWQDKRSGPSAMTQQGGDDRQPSSLKMS</sequence>